<dbReference type="InterPro" id="IPR017441">
    <property type="entry name" value="Protein_kinase_ATP_BS"/>
</dbReference>
<dbReference type="GO" id="GO:0010629">
    <property type="term" value="P:negative regulation of gene expression"/>
    <property type="evidence" value="ECO:0007669"/>
    <property type="project" value="EnsemblFungi"/>
</dbReference>
<dbReference type="Gene3D" id="3.90.810.10">
    <property type="entry name" value="CRIB domain"/>
    <property type="match status" value="1"/>
</dbReference>
<dbReference type="Proteomes" id="UP000193642">
    <property type="component" value="Unassembled WGS sequence"/>
</dbReference>
<dbReference type="PROSITE" id="PS50108">
    <property type="entry name" value="CRIB"/>
    <property type="match status" value="1"/>
</dbReference>
<dbReference type="GO" id="GO:0001403">
    <property type="term" value="P:invasive growth in response to glucose limitation"/>
    <property type="evidence" value="ECO:0007669"/>
    <property type="project" value="EnsemblFungi"/>
</dbReference>
<dbReference type="GO" id="GO:0005829">
    <property type="term" value="C:cytosol"/>
    <property type="evidence" value="ECO:0007669"/>
    <property type="project" value="UniProtKB-ARBA"/>
</dbReference>
<evidence type="ECO:0000259" key="20">
    <source>
        <dbReference type="PROSITE" id="PS50108"/>
    </source>
</evidence>
<sequence>MSSGPPAPPPLKSKPFVPPRPEGAGAAGASAPAQNQYAAMAQDPNAIANLTSYSTREVPQKPAIKALFGNIKEIFNKDAGAINKADISSPYNPVHLTHVGFNQDTGEYTGLPKEWQKLLQDAGISKQDQEANPQAMLDIMGFYNDKNAGKLSEAVWDKFGRASMTDADKAVAAAGGASGSGSSPATSPSKSGANPTSPQLLPRPNIASTYNTNDPKLKPPVPARPAHTMSVYSTDIKPAGSKPDSPDSNSKPSRNPPPPPKPANLKSSNDNLPVATAAGDASPNPQARPTKAKADGVDFMDRLIAICNPADPTKLYKNLVKIGQGASGLVFTANPVATPTNVVAIKQMNLEKQPKKELIINEILIMRESRHKNIVNFIDGFMFKGDLWVVMEYMEGGTLTSVVTTNYMTEGQIAFVCKETLEGLAHLHSKGIIHRDIKSDNLLLGVAGQVKLTDFGFCAQLNEEETKRTTMVGTPYWMAPEVVTRKEYGPKVDVWSLGIMAIEMVDGEPPYLHENPLRALYLIVTNGTPKLQNPDSLSPVFKEFLNTALEVDAEKRPTSKELLKHPFLALADPPTHIVPLIKAAQEAAKNMEQQA</sequence>
<evidence type="ECO:0000256" key="8">
    <source>
        <dbReference type="ARBA" id="ARBA00022553"/>
    </source>
</evidence>
<feature type="binding site" evidence="17">
    <location>
        <position position="346"/>
    </location>
    <ligand>
        <name>ATP</name>
        <dbReference type="ChEBI" id="CHEBI:30616"/>
    </ligand>
</feature>
<evidence type="ECO:0000256" key="7">
    <source>
        <dbReference type="ARBA" id="ARBA00022527"/>
    </source>
</evidence>
<evidence type="ECO:0000256" key="12">
    <source>
        <dbReference type="ARBA" id="ARBA00022840"/>
    </source>
</evidence>
<dbReference type="InterPro" id="IPR000719">
    <property type="entry name" value="Prot_kinase_dom"/>
</dbReference>
<accession>A0A1Y2C7Y0</accession>
<protein>
    <recommendedName>
        <fullName evidence="4">non-specific serine/threonine protein kinase</fullName>
        <ecNumber evidence="4">2.7.11.1</ecNumber>
    </recommendedName>
</protein>
<keyword evidence="5" id="KW-0217">Developmental protein</keyword>
<dbReference type="SUPFAM" id="SSF56112">
    <property type="entry name" value="Protein kinase-like (PK-like)"/>
    <property type="match status" value="1"/>
</dbReference>
<comment type="catalytic activity">
    <reaction evidence="15">
        <text>L-threonyl-[protein] + ATP = O-phospho-L-threonyl-[protein] + ADP + H(+)</text>
        <dbReference type="Rhea" id="RHEA:46608"/>
        <dbReference type="Rhea" id="RHEA-COMP:11060"/>
        <dbReference type="Rhea" id="RHEA-COMP:11605"/>
        <dbReference type="ChEBI" id="CHEBI:15378"/>
        <dbReference type="ChEBI" id="CHEBI:30013"/>
        <dbReference type="ChEBI" id="CHEBI:30616"/>
        <dbReference type="ChEBI" id="CHEBI:61977"/>
        <dbReference type="ChEBI" id="CHEBI:456216"/>
        <dbReference type="EC" id="2.7.11.1"/>
    </reaction>
</comment>
<dbReference type="GO" id="GO:0005856">
    <property type="term" value="C:cytoskeleton"/>
    <property type="evidence" value="ECO:0007669"/>
    <property type="project" value="UniProtKB-SubCell"/>
</dbReference>
<evidence type="ECO:0000256" key="3">
    <source>
        <dbReference type="ARBA" id="ARBA00008874"/>
    </source>
</evidence>
<feature type="compositionally biased region" description="Low complexity" evidence="18">
    <location>
        <begin position="241"/>
        <end position="253"/>
    </location>
</feature>
<keyword evidence="7" id="KW-0723">Serine/threonine-protein kinase</keyword>
<name>A0A1Y2C7Y0_9FUNG</name>
<feature type="compositionally biased region" description="Low complexity" evidence="18">
    <location>
        <begin position="173"/>
        <end position="193"/>
    </location>
</feature>
<dbReference type="GO" id="GO:0016477">
    <property type="term" value="P:cell migration"/>
    <property type="evidence" value="ECO:0007669"/>
    <property type="project" value="UniProtKB-ARBA"/>
</dbReference>
<dbReference type="SMART" id="SM00220">
    <property type="entry name" value="S_TKc"/>
    <property type="match status" value="1"/>
</dbReference>
<dbReference type="GO" id="GO:0005524">
    <property type="term" value="F:ATP binding"/>
    <property type="evidence" value="ECO:0007669"/>
    <property type="project" value="UniProtKB-UniRule"/>
</dbReference>
<keyword evidence="10 17" id="KW-0547">Nucleotide-binding</keyword>
<evidence type="ECO:0000256" key="16">
    <source>
        <dbReference type="ARBA" id="ARBA00048679"/>
    </source>
</evidence>
<dbReference type="GO" id="GO:2000910">
    <property type="term" value="P:negative regulation of sterol import"/>
    <property type="evidence" value="ECO:0007669"/>
    <property type="project" value="EnsemblFungi"/>
</dbReference>
<dbReference type="GO" id="GO:0005634">
    <property type="term" value="C:nucleus"/>
    <property type="evidence" value="ECO:0007669"/>
    <property type="project" value="EnsemblFungi"/>
</dbReference>
<feature type="region of interest" description="Disordered" evidence="18">
    <location>
        <begin position="1"/>
        <end position="37"/>
    </location>
</feature>
<dbReference type="PROSITE" id="PS50011">
    <property type="entry name" value="PROTEIN_KINASE_DOM"/>
    <property type="match status" value="1"/>
</dbReference>
<dbReference type="GO" id="GO:0009791">
    <property type="term" value="P:post-embryonic development"/>
    <property type="evidence" value="ECO:0007669"/>
    <property type="project" value="UniProtKB-ARBA"/>
</dbReference>
<dbReference type="GO" id="GO:0106310">
    <property type="term" value="F:protein serine kinase activity"/>
    <property type="evidence" value="ECO:0007669"/>
    <property type="project" value="RHEA"/>
</dbReference>
<evidence type="ECO:0000313" key="22">
    <source>
        <dbReference type="Proteomes" id="UP000193642"/>
    </source>
</evidence>
<dbReference type="FunFam" id="1.10.510.10:FF:000011">
    <property type="entry name" value="Non-specific serine/threonine protein kinase"/>
    <property type="match status" value="1"/>
</dbReference>
<evidence type="ECO:0000256" key="4">
    <source>
        <dbReference type="ARBA" id="ARBA00012513"/>
    </source>
</evidence>
<dbReference type="InterPro" id="IPR000095">
    <property type="entry name" value="CRIB_dom"/>
</dbReference>
<evidence type="ECO:0000256" key="13">
    <source>
        <dbReference type="ARBA" id="ARBA00023212"/>
    </source>
</evidence>
<comment type="similarity">
    <text evidence="3">Belongs to the protein kinase superfamily. STE Ser/Thr protein kinase family. STE20 subfamily.</text>
</comment>
<dbReference type="GO" id="GO:0007096">
    <property type="term" value="P:regulation of exit from mitosis"/>
    <property type="evidence" value="ECO:0007669"/>
    <property type="project" value="EnsemblFungi"/>
</dbReference>
<dbReference type="SUPFAM" id="SSF47912">
    <property type="entry name" value="Wiscott-Aldrich syndrome protein, WASP, C-terminal domain"/>
    <property type="match status" value="1"/>
</dbReference>
<dbReference type="GO" id="GO:0007118">
    <property type="term" value="P:budding cell apical bud growth"/>
    <property type="evidence" value="ECO:0007669"/>
    <property type="project" value="EnsemblFungi"/>
</dbReference>
<keyword evidence="8" id="KW-0597">Phosphoprotein</keyword>
<dbReference type="GO" id="GO:0005886">
    <property type="term" value="C:plasma membrane"/>
    <property type="evidence" value="ECO:0007669"/>
    <property type="project" value="UniProtKB-ARBA"/>
</dbReference>
<dbReference type="PANTHER" id="PTHR45832">
    <property type="entry name" value="SERINE/THREONINE-PROTEIN KINASE SAMKA-RELATED-RELATED"/>
    <property type="match status" value="1"/>
</dbReference>
<evidence type="ECO:0000256" key="1">
    <source>
        <dbReference type="ARBA" id="ARBA00004245"/>
    </source>
</evidence>
<dbReference type="InterPro" id="IPR011009">
    <property type="entry name" value="Kinase-like_dom_sf"/>
</dbReference>
<dbReference type="Pfam" id="PF00786">
    <property type="entry name" value="PBD"/>
    <property type="match status" value="1"/>
</dbReference>
<dbReference type="PANTHER" id="PTHR45832:SF22">
    <property type="entry name" value="SERINE_THREONINE-PROTEIN KINASE SAMKA-RELATED"/>
    <property type="match status" value="1"/>
</dbReference>
<dbReference type="GO" id="GO:0001402">
    <property type="term" value="P:signal transduction involved in filamentous growth"/>
    <property type="evidence" value="ECO:0007669"/>
    <property type="project" value="EnsemblFungi"/>
</dbReference>
<dbReference type="GO" id="GO:0034063">
    <property type="term" value="P:stress granule assembly"/>
    <property type="evidence" value="ECO:0007669"/>
    <property type="project" value="EnsemblFungi"/>
</dbReference>
<feature type="domain" description="Protein kinase" evidence="19">
    <location>
        <begin position="316"/>
        <end position="568"/>
    </location>
</feature>
<dbReference type="FunFam" id="3.90.810.10:FF:000005">
    <property type="entry name" value="Non-specific serine/threonine protein kinase"/>
    <property type="match status" value="1"/>
</dbReference>
<proteinExistence type="inferred from homology"/>
<dbReference type="Gene3D" id="3.30.200.20">
    <property type="entry name" value="Phosphorylase Kinase, domain 1"/>
    <property type="match status" value="1"/>
</dbReference>
<evidence type="ECO:0000256" key="6">
    <source>
        <dbReference type="ARBA" id="ARBA00022490"/>
    </source>
</evidence>
<dbReference type="STRING" id="329046.A0A1Y2C7Y0"/>
<keyword evidence="12 17" id="KW-0067">ATP-binding</keyword>
<dbReference type="GO" id="GO:0000131">
    <property type="term" value="C:incipient cellular bud site"/>
    <property type="evidence" value="ECO:0007669"/>
    <property type="project" value="EnsemblFungi"/>
</dbReference>
<dbReference type="GO" id="GO:0000750">
    <property type="term" value="P:pheromone-dependent signal transduction involved in conjugation with cellular fusion"/>
    <property type="evidence" value="ECO:0007669"/>
    <property type="project" value="EnsemblFungi"/>
</dbReference>
<dbReference type="GO" id="GO:0044025">
    <property type="term" value="F:histone H2BS14 kinase activity"/>
    <property type="evidence" value="ECO:0007669"/>
    <property type="project" value="EnsemblFungi"/>
</dbReference>
<keyword evidence="11 21" id="KW-0418">Kinase</keyword>
<evidence type="ECO:0000256" key="11">
    <source>
        <dbReference type="ARBA" id="ARBA00022777"/>
    </source>
</evidence>
<dbReference type="EMBL" id="MCGO01000026">
    <property type="protein sequence ID" value="ORY43138.1"/>
    <property type="molecule type" value="Genomic_DNA"/>
</dbReference>
<dbReference type="EC" id="2.7.11.1" evidence="4"/>
<feature type="compositionally biased region" description="Low complexity" evidence="18">
    <location>
        <begin position="23"/>
        <end position="37"/>
    </location>
</feature>
<evidence type="ECO:0000256" key="10">
    <source>
        <dbReference type="ARBA" id="ARBA00022741"/>
    </source>
</evidence>
<dbReference type="PROSITE" id="PS00107">
    <property type="entry name" value="PROTEIN_KINASE_ATP"/>
    <property type="match status" value="1"/>
</dbReference>
<dbReference type="GO" id="GO:0035376">
    <property type="term" value="P:sterol import"/>
    <property type="evidence" value="ECO:0007669"/>
    <property type="project" value="EnsemblFungi"/>
</dbReference>
<dbReference type="InterPro" id="IPR033923">
    <property type="entry name" value="PAK_BD"/>
</dbReference>
<feature type="region of interest" description="Disordered" evidence="18">
    <location>
        <begin position="173"/>
        <end position="292"/>
    </location>
</feature>
<feature type="domain" description="CRIB" evidence="20">
    <location>
        <begin position="87"/>
        <end position="100"/>
    </location>
</feature>
<dbReference type="GO" id="GO:0007124">
    <property type="term" value="P:pseudohyphal growth"/>
    <property type="evidence" value="ECO:0007669"/>
    <property type="project" value="EnsemblFungi"/>
</dbReference>
<keyword evidence="13" id="KW-0206">Cytoskeleton</keyword>
<evidence type="ECO:0000256" key="17">
    <source>
        <dbReference type="PROSITE-ProRule" id="PRU10141"/>
    </source>
</evidence>
<dbReference type="InterPro" id="IPR008271">
    <property type="entry name" value="Ser/Thr_kinase_AS"/>
</dbReference>
<dbReference type="Pfam" id="PF00069">
    <property type="entry name" value="Pkinase"/>
    <property type="match status" value="1"/>
</dbReference>
<dbReference type="CDD" id="cd06614">
    <property type="entry name" value="STKc_PAK"/>
    <property type="match status" value="1"/>
</dbReference>
<gene>
    <name evidence="21" type="ORF">BCR33DRAFT_717873</name>
</gene>
<dbReference type="GO" id="GO:0007121">
    <property type="term" value="P:bipolar cellular bud site selection"/>
    <property type="evidence" value="ECO:0007669"/>
    <property type="project" value="EnsemblFungi"/>
</dbReference>
<comment type="caution">
    <text evidence="21">The sequence shown here is derived from an EMBL/GenBank/DDBJ whole genome shotgun (WGS) entry which is preliminary data.</text>
</comment>
<evidence type="ECO:0000256" key="15">
    <source>
        <dbReference type="ARBA" id="ARBA00047899"/>
    </source>
</evidence>
<comment type="catalytic activity">
    <reaction evidence="16">
        <text>L-seryl-[protein] + ATP = O-phospho-L-seryl-[protein] + ADP + H(+)</text>
        <dbReference type="Rhea" id="RHEA:17989"/>
        <dbReference type="Rhea" id="RHEA-COMP:9863"/>
        <dbReference type="Rhea" id="RHEA-COMP:11604"/>
        <dbReference type="ChEBI" id="CHEBI:15378"/>
        <dbReference type="ChEBI" id="CHEBI:29999"/>
        <dbReference type="ChEBI" id="CHEBI:30616"/>
        <dbReference type="ChEBI" id="CHEBI:83421"/>
        <dbReference type="ChEBI" id="CHEBI:456216"/>
        <dbReference type="EC" id="2.7.11.1"/>
    </reaction>
</comment>
<evidence type="ECO:0000256" key="9">
    <source>
        <dbReference type="ARBA" id="ARBA00022679"/>
    </source>
</evidence>
<dbReference type="OrthoDB" id="248923at2759"/>
<feature type="compositionally biased region" description="Pro residues" evidence="18">
    <location>
        <begin position="1"/>
        <end position="21"/>
    </location>
</feature>
<keyword evidence="9" id="KW-0808">Transferase</keyword>
<evidence type="ECO:0000256" key="5">
    <source>
        <dbReference type="ARBA" id="ARBA00022473"/>
    </source>
</evidence>
<dbReference type="GO" id="GO:0043065">
    <property type="term" value="P:positive regulation of apoptotic process"/>
    <property type="evidence" value="ECO:0007669"/>
    <property type="project" value="EnsemblFungi"/>
</dbReference>
<dbReference type="AlphaFoldDB" id="A0A1Y2C7Y0"/>
<dbReference type="CDD" id="cd01093">
    <property type="entry name" value="CRIB_PAK_like"/>
    <property type="match status" value="1"/>
</dbReference>
<reference evidence="21 22" key="1">
    <citation type="submission" date="2016-07" db="EMBL/GenBank/DDBJ databases">
        <title>Pervasive Adenine N6-methylation of Active Genes in Fungi.</title>
        <authorList>
            <consortium name="DOE Joint Genome Institute"/>
            <person name="Mondo S.J."/>
            <person name="Dannebaum R.O."/>
            <person name="Kuo R.C."/>
            <person name="Labutti K."/>
            <person name="Haridas S."/>
            <person name="Kuo A."/>
            <person name="Salamov A."/>
            <person name="Ahrendt S.R."/>
            <person name="Lipzen A."/>
            <person name="Sullivan W."/>
            <person name="Andreopoulos W.B."/>
            <person name="Clum A."/>
            <person name="Lindquist E."/>
            <person name="Daum C."/>
            <person name="Ramamoorthy G.K."/>
            <person name="Gryganskyi A."/>
            <person name="Culley D."/>
            <person name="Magnuson J.K."/>
            <person name="James T.Y."/>
            <person name="O'Malley M.A."/>
            <person name="Stajich J.E."/>
            <person name="Spatafora J.W."/>
            <person name="Visel A."/>
            <person name="Grigoriev I.V."/>
        </authorList>
    </citation>
    <scope>NUCLEOTIDE SEQUENCE [LARGE SCALE GENOMIC DNA]</scope>
    <source>
        <strain evidence="21 22">JEL800</strain>
    </source>
</reference>
<dbReference type="GO" id="GO:0043332">
    <property type="term" value="C:mating projection tip"/>
    <property type="evidence" value="ECO:0007669"/>
    <property type="project" value="EnsemblFungi"/>
</dbReference>
<dbReference type="GO" id="GO:0000011">
    <property type="term" value="P:vacuole inheritance"/>
    <property type="evidence" value="ECO:0007669"/>
    <property type="project" value="EnsemblFungi"/>
</dbReference>
<comment type="subcellular location">
    <subcellularLocation>
        <location evidence="2">Cell projection</location>
    </subcellularLocation>
    <subcellularLocation>
        <location evidence="1">Cytoplasm</location>
        <location evidence="1">Cytoskeleton</location>
    </subcellularLocation>
</comment>
<dbReference type="GO" id="GO:0008349">
    <property type="term" value="F:MAP kinase kinase kinase kinase activity"/>
    <property type="evidence" value="ECO:0007669"/>
    <property type="project" value="EnsemblFungi"/>
</dbReference>
<evidence type="ECO:0000259" key="19">
    <source>
        <dbReference type="PROSITE" id="PS50011"/>
    </source>
</evidence>
<dbReference type="GO" id="GO:0000122">
    <property type="term" value="P:negative regulation of transcription by RNA polymerase II"/>
    <property type="evidence" value="ECO:0007669"/>
    <property type="project" value="EnsemblFungi"/>
</dbReference>
<keyword evidence="14" id="KW-0966">Cell projection</keyword>
<dbReference type="GO" id="GO:0007232">
    <property type="term" value="P:osmosensory signaling pathway via Sho1 osmosensor"/>
    <property type="evidence" value="ECO:0007669"/>
    <property type="project" value="EnsemblFungi"/>
</dbReference>
<dbReference type="Gene3D" id="1.10.510.10">
    <property type="entry name" value="Transferase(Phosphotransferase) domain 1"/>
    <property type="match status" value="1"/>
</dbReference>
<evidence type="ECO:0000256" key="2">
    <source>
        <dbReference type="ARBA" id="ARBA00004316"/>
    </source>
</evidence>
<organism evidence="21 22">
    <name type="scientific">Rhizoclosmatium globosum</name>
    <dbReference type="NCBI Taxonomy" id="329046"/>
    <lineage>
        <taxon>Eukaryota</taxon>
        <taxon>Fungi</taxon>
        <taxon>Fungi incertae sedis</taxon>
        <taxon>Chytridiomycota</taxon>
        <taxon>Chytridiomycota incertae sedis</taxon>
        <taxon>Chytridiomycetes</taxon>
        <taxon>Chytridiales</taxon>
        <taxon>Chytriomycetaceae</taxon>
        <taxon>Rhizoclosmatium</taxon>
    </lineage>
</organism>
<evidence type="ECO:0000256" key="18">
    <source>
        <dbReference type="SAM" id="MobiDB-lite"/>
    </source>
</evidence>
<evidence type="ECO:0000313" key="21">
    <source>
        <dbReference type="EMBL" id="ORY43138.1"/>
    </source>
</evidence>
<keyword evidence="6" id="KW-0963">Cytoplasm</keyword>
<dbReference type="InterPro" id="IPR036936">
    <property type="entry name" value="CRIB_dom_sf"/>
</dbReference>
<dbReference type="InterPro" id="IPR011026">
    <property type="entry name" value="WAS_C"/>
</dbReference>
<dbReference type="SMART" id="SM00285">
    <property type="entry name" value="PBD"/>
    <property type="match status" value="1"/>
</dbReference>
<dbReference type="GO" id="GO:0007015">
    <property type="term" value="P:actin filament organization"/>
    <property type="evidence" value="ECO:0007669"/>
    <property type="project" value="InterPro"/>
</dbReference>
<dbReference type="GO" id="GO:0070301">
    <property type="term" value="P:cellular response to hydrogen peroxide"/>
    <property type="evidence" value="ECO:0007669"/>
    <property type="project" value="EnsemblFungi"/>
</dbReference>
<dbReference type="InterPro" id="IPR051931">
    <property type="entry name" value="PAK3-like"/>
</dbReference>
<dbReference type="PROSITE" id="PS00108">
    <property type="entry name" value="PROTEIN_KINASE_ST"/>
    <property type="match status" value="1"/>
</dbReference>
<evidence type="ECO:0000256" key="14">
    <source>
        <dbReference type="ARBA" id="ARBA00023273"/>
    </source>
</evidence>
<keyword evidence="22" id="KW-1185">Reference proteome</keyword>